<dbReference type="Proteomes" id="UP000799118">
    <property type="component" value="Unassembled WGS sequence"/>
</dbReference>
<evidence type="ECO:0000313" key="1">
    <source>
        <dbReference type="EMBL" id="KAE9411435.1"/>
    </source>
</evidence>
<dbReference type="OrthoDB" id="3145912at2759"/>
<dbReference type="AlphaFoldDB" id="A0A6A4IUM8"/>
<proteinExistence type="predicted"/>
<gene>
    <name evidence="1" type="ORF">BT96DRAFT_12216</name>
</gene>
<sequence length="229" mass="25169">MMQAIENNEITPFPELPTELVRDILEFAAFSCRATSLTLTLVSSFVRLWTLPSVYNTVVLRTSGDVKSFLQSISSLSTSNHSKLIPNVTPTQHVKHLAIFALGPLQSIEQIIAQCPNVSSLACGFSLSSYAAINLKLPTAATIVEIPSQAHIQERHLLGLSCRDGIPFPLLSQDTTHLHVQISTLQVLLSLLQMHKQLPVLTHLALRIPSTLLATPHSASLFFQEFTRV</sequence>
<evidence type="ECO:0000313" key="2">
    <source>
        <dbReference type="Proteomes" id="UP000799118"/>
    </source>
</evidence>
<keyword evidence="2" id="KW-1185">Reference proteome</keyword>
<accession>A0A6A4IUM8</accession>
<dbReference type="EMBL" id="ML769383">
    <property type="protein sequence ID" value="KAE9411435.1"/>
    <property type="molecule type" value="Genomic_DNA"/>
</dbReference>
<evidence type="ECO:0008006" key="3">
    <source>
        <dbReference type="Google" id="ProtNLM"/>
    </source>
</evidence>
<organism evidence="1 2">
    <name type="scientific">Gymnopus androsaceus JB14</name>
    <dbReference type="NCBI Taxonomy" id="1447944"/>
    <lineage>
        <taxon>Eukaryota</taxon>
        <taxon>Fungi</taxon>
        <taxon>Dikarya</taxon>
        <taxon>Basidiomycota</taxon>
        <taxon>Agaricomycotina</taxon>
        <taxon>Agaricomycetes</taxon>
        <taxon>Agaricomycetidae</taxon>
        <taxon>Agaricales</taxon>
        <taxon>Marasmiineae</taxon>
        <taxon>Omphalotaceae</taxon>
        <taxon>Gymnopus</taxon>
    </lineage>
</organism>
<reference evidence="1" key="1">
    <citation type="journal article" date="2019" name="Environ. Microbiol.">
        <title>Fungal ecological strategies reflected in gene transcription - a case study of two litter decomposers.</title>
        <authorList>
            <person name="Barbi F."/>
            <person name="Kohler A."/>
            <person name="Barry K."/>
            <person name="Baskaran P."/>
            <person name="Daum C."/>
            <person name="Fauchery L."/>
            <person name="Ihrmark K."/>
            <person name="Kuo A."/>
            <person name="LaButti K."/>
            <person name="Lipzen A."/>
            <person name="Morin E."/>
            <person name="Grigoriev I.V."/>
            <person name="Henrissat B."/>
            <person name="Lindahl B."/>
            <person name="Martin F."/>
        </authorList>
    </citation>
    <scope>NUCLEOTIDE SEQUENCE</scope>
    <source>
        <strain evidence="1">JB14</strain>
    </source>
</reference>
<protein>
    <recommendedName>
        <fullName evidence="3">F-box domain-containing protein</fullName>
    </recommendedName>
</protein>
<name>A0A6A4IUM8_9AGAR</name>